<evidence type="ECO:0000256" key="1">
    <source>
        <dbReference type="ARBA" id="ARBA00009437"/>
    </source>
</evidence>
<feature type="region of interest" description="Disordered" evidence="5">
    <location>
        <begin position="292"/>
        <end position="311"/>
    </location>
</feature>
<dbReference type="Pfam" id="PF03466">
    <property type="entry name" value="LysR_substrate"/>
    <property type="match status" value="1"/>
</dbReference>
<evidence type="ECO:0000313" key="8">
    <source>
        <dbReference type="Proteomes" id="UP001589532"/>
    </source>
</evidence>
<feature type="domain" description="HTH lysR-type" evidence="6">
    <location>
        <begin position="1"/>
        <end position="64"/>
    </location>
</feature>
<dbReference type="PRINTS" id="PR00039">
    <property type="entry name" value="HTHLYSR"/>
</dbReference>
<organism evidence="7 8">
    <name type="scientific">Nonomuraea helvata</name>
    <dbReference type="NCBI Taxonomy" id="37484"/>
    <lineage>
        <taxon>Bacteria</taxon>
        <taxon>Bacillati</taxon>
        <taxon>Actinomycetota</taxon>
        <taxon>Actinomycetes</taxon>
        <taxon>Streptosporangiales</taxon>
        <taxon>Streptosporangiaceae</taxon>
        <taxon>Nonomuraea</taxon>
    </lineage>
</organism>
<dbReference type="InterPro" id="IPR005119">
    <property type="entry name" value="LysR_subst-bd"/>
</dbReference>
<dbReference type="PANTHER" id="PTHR30537:SF74">
    <property type="entry name" value="HTH-TYPE TRANSCRIPTIONAL REGULATOR TRPI"/>
    <property type="match status" value="1"/>
</dbReference>
<evidence type="ECO:0000256" key="4">
    <source>
        <dbReference type="ARBA" id="ARBA00023163"/>
    </source>
</evidence>
<dbReference type="InterPro" id="IPR036388">
    <property type="entry name" value="WH-like_DNA-bd_sf"/>
</dbReference>
<dbReference type="SUPFAM" id="SSF53850">
    <property type="entry name" value="Periplasmic binding protein-like II"/>
    <property type="match status" value="1"/>
</dbReference>
<dbReference type="InterPro" id="IPR058163">
    <property type="entry name" value="LysR-type_TF_proteobact-type"/>
</dbReference>
<proteinExistence type="inferred from homology"/>
<protein>
    <submittedName>
        <fullName evidence="7">LysR family transcriptional regulator</fullName>
    </submittedName>
</protein>
<evidence type="ECO:0000259" key="6">
    <source>
        <dbReference type="PROSITE" id="PS50931"/>
    </source>
</evidence>
<keyword evidence="8" id="KW-1185">Reference proteome</keyword>
<keyword evidence="3" id="KW-0238">DNA-binding</keyword>
<dbReference type="RefSeq" id="WP_345003182.1">
    <property type="nucleotide sequence ID" value="NZ_BAAAXV010000012.1"/>
</dbReference>
<dbReference type="Gene3D" id="3.40.190.10">
    <property type="entry name" value="Periplasmic binding protein-like II"/>
    <property type="match status" value="2"/>
</dbReference>
<dbReference type="Gene3D" id="1.10.10.10">
    <property type="entry name" value="Winged helix-like DNA-binding domain superfamily/Winged helix DNA-binding domain"/>
    <property type="match status" value="1"/>
</dbReference>
<name>A0ABV5S541_9ACTN</name>
<reference evidence="7 8" key="1">
    <citation type="submission" date="2024-09" db="EMBL/GenBank/DDBJ databases">
        <authorList>
            <person name="Sun Q."/>
            <person name="Mori K."/>
        </authorList>
    </citation>
    <scope>NUCLEOTIDE SEQUENCE [LARGE SCALE GENOMIC DNA]</scope>
    <source>
        <strain evidence="7 8">JCM 3143</strain>
    </source>
</reference>
<comment type="similarity">
    <text evidence="1">Belongs to the LysR transcriptional regulatory family.</text>
</comment>
<accession>A0ABV5S541</accession>
<evidence type="ECO:0000256" key="5">
    <source>
        <dbReference type="SAM" id="MobiDB-lite"/>
    </source>
</evidence>
<dbReference type="SUPFAM" id="SSF46785">
    <property type="entry name" value="Winged helix' DNA-binding domain"/>
    <property type="match status" value="1"/>
</dbReference>
<sequence>MTWTDLPPLGTLVAFEATVRHGGVSKAAAELHLTHGAVSRQIQQLERALGTVLFERRHRAMTPTPSATAFAAAVADALTLLSSAARRAGQAARPVPLVLSCEPTLLMRWLIPRMPALAQTAPELKLHLSAAGGPVPFDREGIDLAIRRNDFELPPGVHALWLFDELTGPVCTPELARTIGEPADLAEPPRLHTRTRPSAWADWASGRSTALPPAPEQTFEHFYLSLQAAAAGLGIAIGSHALVCDDLSTGRLAAPFGFQPDGSAYFLLTRTPDAPWIATLLAWLRDQARELHQRQNGASTTTARSRTWSHT</sequence>
<gene>
    <name evidence="7" type="ORF">ACFFSA_27165</name>
</gene>
<evidence type="ECO:0000256" key="2">
    <source>
        <dbReference type="ARBA" id="ARBA00023015"/>
    </source>
</evidence>
<dbReference type="Pfam" id="PF00126">
    <property type="entry name" value="HTH_1"/>
    <property type="match status" value="1"/>
</dbReference>
<dbReference type="PROSITE" id="PS50931">
    <property type="entry name" value="HTH_LYSR"/>
    <property type="match status" value="1"/>
</dbReference>
<dbReference type="Proteomes" id="UP001589532">
    <property type="component" value="Unassembled WGS sequence"/>
</dbReference>
<keyword evidence="4" id="KW-0804">Transcription</keyword>
<keyword evidence="2" id="KW-0805">Transcription regulation</keyword>
<dbReference type="InterPro" id="IPR000847">
    <property type="entry name" value="LysR_HTH_N"/>
</dbReference>
<dbReference type="InterPro" id="IPR036390">
    <property type="entry name" value="WH_DNA-bd_sf"/>
</dbReference>
<evidence type="ECO:0000256" key="3">
    <source>
        <dbReference type="ARBA" id="ARBA00023125"/>
    </source>
</evidence>
<feature type="compositionally biased region" description="Low complexity" evidence="5">
    <location>
        <begin position="298"/>
        <end position="311"/>
    </location>
</feature>
<comment type="caution">
    <text evidence="7">The sequence shown here is derived from an EMBL/GenBank/DDBJ whole genome shotgun (WGS) entry which is preliminary data.</text>
</comment>
<dbReference type="EMBL" id="JBHMBW010000025">
    <property type="protein sequence ID" value="MFB9626782.1"/>
    <property type="molecule type" value="Genomic_DNA"/>
</dbReference>
<dbReference type="PANTHER" id="PTHR30537">
    <property type="entry name" value="HTH-TYPE TRANSCRIPTIONAL REGULATOR"/>
    <property type="match status" value="1"/>
</dbReference>
<evidence type="ECO:0000313" key="7">
    <source>
        <dbReference type="EMBL" id="MFB9626782.1"/>
    </source>
</evidence>